<keyword evidence="2" id="KW-1185">Reference proteome</keyword>
<dbReference type="Proteomes" id="UP001151760">
    <property type="component" value="Unassembled WGS sequence"/>
</dbReference>
<gene>
    <name evidence="1" type="ORF">Tco_1056487</name>
</gene>
<accession>A0ABQ5H2N4</accession>
<sequence length="73" mass="8223">MIGTRPLLHNKIQDKRALKSTDQVDTSLIHMESSKSPTAVLFDVDTGRISIRHCEYKSITLNVPGKKSTRIML</sequence>
<evidence type="ECO:0000313" key="1">
    <source>
        <dbReference type="EMBL" id="GJT82145.1"/>
    </source>
</evidence>
<evidence type="ECO:0000313" key="2">
    <source>
        <dbReference type="Proteomes" id="UP001151760"/>
    </source>
</evidence>
<comment type="caution">
    <text evidence="1">The sequence shown here is derived from an EMBL/GenBank/DDBJ whole genome shotgun (WGS) entry which is preliminary data.</text>
</comment>
<proteinExistence type="predicted"/>
<organism evidence="1 2">
    <name type="scientific">Tanacetum coccineum</name>
    <dbReference type="NCBI Taxonomy" id="301880"/>
    <lineage>
        <taxon>Eukaryota</taxon>
        <taxon>Viridiplantae</taxon>
        <taxon>Streptophyta</taxon>
        <taxon>Embryophyta</taxon>
        <taxon>Tracheophyta</taxon>
        <taxon>Spermatophyta</taxon>
        <taxon>Magnoliopsida</taxon>
        <taxon>eudicotyledons</taxon>
        <taxon>Gunneridae</taxon>
        <taxon>Pentapetalae</taxon>
        <taxon>asterids</taxon>
        <taxon>campanulids</taxon>
        <taxon>Asterales</taxon>
        <taxon>Asteraceae</taxon>
        <taxon>Asteroideae</taxon>
        <taxon>Anthemideae</taxon>
        <taxon>Anthemidinae</taxon>
        <taxon>Tanacetum</taxon>
    </lineage>
</organism>
<name>A0ABQ5H2N4_9ASTR</name>
<dbReference type="EMBL" id="BQNB010019141">
    <property type="protein sequence ID" value="GJT82145.1"/>
    <property type="molecule type" value="Genomic_DNA"/>
</dbReference>
<reference evidence="1" key="2">
    <citation type="submission" date="2022-01" db="EMBL/GenBank/DDBJ databases">
        <authorList>
            <person name="Yamashiro T."/>
            <person name="Shiraishi A."/>
            <person name="Satake H."/>
            <person name="Nakayama K."/>
        </authorList>
    </citation>
    <scope>NUCLEOTIDE SEQUENCE</scope>
</reference>
<reference evidence="1" key="1">
    <citation type="journal article" date="2022" name="Int. J. Mol. Sci.">
        <title>Draft Genome of Tanacetum Coccineum: Genomic Comparison of Closely Related Tanacetum-Family Plants.</title>
        <authorList>
            <person name="Yamashiro T."/>
            <person name="Shiraishi A."/>
            <person name="Nakayama K."/>
            <person name="Satake H."/>
        </authorList>
    </citation>
    <scope>NUCLEOTIDE SEQUENCE</scope>
</reference>
<protein>
    <submittedName>
        <fullName evidence="1">Uncharacterized protein</fullName>
    </submittedName>
</protein>